<dbReference type="KEGG" id="fpn:ABE65_012435"/>
<dbReference type="AlphaFoldDB" id="A0A160IMT5"/>
<evidence type="ECO:0000313" key="2">
    <source>
        <dbReference type="Proteomes" id="UP000076623"/>
    </source>
</evidence>
<accession>A0A160IMT5</accession>
<dbReference type="Proteomes" id="UP000076623">
    <property type="component" value="Chromosome"/>
</dbReference>
<proteinExistence type="predicted"/>
<dbReference type="EMBL" id="CP015378">
    <property type="protein sequence ID" value="ANC77561.1"/>
    <property type="molecule type" value="Genomic_DNA"/>
</dbReference>
<evidence type="ECO:0008006" key="3">
    <source>
        <dbReference type="Google" id="ProtNLM"/>
    </source>
</evidence>
<keyword evidence="2" id="KW-1185">Reference proteome</keyword>
<sequence length="71" mass="8437">MEITRAHLVEAKRQLDSTIHKLKETVKTLEGKENPNRYKSQITLAKRRIEAFELSVYLIEREIRNLSEKNK</sequence>
<reference evidence="1 2" key="1">
    <citation type="submission" date="2016-04" db="EMBL/GenBank/DDBJ databases">
        <title>Complete genome sequence of Fictibacillus phosphorivorans G25-29, a strain toxic to nematodes.</title>
        <authorList>
            <person name="Zheng Z."/>
        </authorList>
    </citation>
    <scope>NUCLEOTIDE SEQUENCE [LARGE SCALE GENOMIC DNA]</scope>
    <source>
        <strain evidence="1 2">G25-29</strain>
    </source>
</reference>
<protein>
    <recommendedName>
        <fullName evidence="3">Endonuclease</fullName>
    </recommendedName>
</protein>
<organism evidence="1 2">
    <name type="scientific">Fictibacillus phosphorivorans</name>
    <dbReference type="NCBI Taxonomy" id="1221500"/>
    <lineage>
        <taxon>Bacteria</taxon>
        <taxon>Bacillati</taxon>
        <taxon>Bacillota</taxon>
        <taxon>Bacilli</taxon>
        <taxon>Bacillales</taxon>
        <taxon>Fictibacillaceae</taxon>
        <taxon>Fictibacillus</taxon>
    </lineage>
</organism>
<gene>
    <name evidence="1" type="ORF">ABE65_012435</name>
</gene>
<name>A0A160IMT5_9BACL</name>
<dbReference type="RefSeq" id="WP_066395347.1">
    <property type="nucleotide sequence ID" value="NZ_CP015378.1"/>
</dbReference>
<evidence type="ECO:0000313" key="1">
    <source>
        <dbReference type="EMBL" id="ANC77561.1"/>
    </source>
</evidence>